<dbReference type="GO" id="GO:0004637">
    <property type="term" value="F:phosphoribosylamine-glycine ligase activity"/>
    <property type="evidence" value="ECO:0007669"/>
    <property type="project" value="UniProtKB-EC"/>
</dbReference>
<evidence type="ECO:0000256" key="10">
    <source>
        <dbReference type="ARBA" id="ARBA00042242"/>
    </source>
</evidence>
<dbReference type="OrthoDB" id="2018833at2759"/>
<dbReference type="PANTHER" id="PTHR43472">
    <property type="entry name" value="PHOSPHORIBOSYLAMINE--GLYCINE LIGASE"/>
    <property type="match status" value="1"/>
</dbReference>
<keyword evidence="18" id="KW-1185">Reference proteome</keyword>
<dbReference type="InterPro" id="IPR020562">
    <property type="entry name" value="PRibGlycinamide_synth_N"/>
</dbReference>
<dbReference type="SUPFAM" id="SSF56112">
    <property type="entry name" value="Protein kinase-like (PK-like)"/>
    <property type="match status" value="2"/>
</dbReference>
<evidence type="ECO:0000256" key="8">
    <source>
        <dbReference type="ARBA" id="ARBA00023211"/>
    </source>
</evidence>
<dbReference type="InterPro" id="IPR011054">
    <property type="entry name" value="Rudment_hybrid_motif"/>
</dbReference>
<dbReference type="InterPro" id="IPR011009">
    <property type="entry name" value="Kinase-like_dom_sf"/>
</dbReference>
<dbReference type="SUPFAM" id="SSF51246">
    <property type="entry name" value="Rudiment single hybrid motif"/>
    <property type="match status" value="1"/>
</dbReference>
<evidence type="ECO:0000256" key="11">
    <source>
        <dbReference type="ARBA" id="ARBA00042864"/>
    </source>
</evidence>
<dbReference type="InterPro" id="IPR013815">
    <property type="entry name" value="ATP_grasp_subdomain_1"/>
</dbReference>
<dbReference type="GO" id="GO:0005524">
    <property type="term" value="F:ATP binding"/>
    <property type="evidence" value="ECO:0007669"/>
    <property type="project" value="UniProtKB-UniRule"/>
</dbReference>
<dbReference type="InterPro" id="IPR000115">
    <property type="entry name" value="PRibGlycinamide_synth"/>
</dbReference>
<accession>A0A812K7E3</accession>
<evidence type="ECO:0000256" key="5">
    <source>
        <dbReference type="ARBA" id="ARBA00022741"/>
    </source>
</evidence>
<dbReference type="InterPro" id="IPR020561">
    <property type="entry name" value="PRibGlycinamid_synth_ATP-grasp"/>
</dbReference>
<keyword evidence="8" id="KW-0464">Manganese</keyword>
<comment type="similarity">
    <text evidence="9">Belongs to the GARS family.</text>
</comment>
<dbReference type="SUPFAM" id="SSF52440">
    <property type="entry name" value="PreATP-grasp domain"/>
    <property type="match status" value="1"/>
</dbReference>
<evidence type="ECO:0000256" key="1">
    <source>
        <dbReference type="ARBA" id="ARBA00005174"/>
    </source>
</evidence>
<reference evidence="17" key="1">
    <citation type="submission" date="2021-02" db="EMBL/GenBank/DDBJ databases">
        <authorList>
            <person name="Dougan E. K."/>
            <person name="Rhodes N."/>
            <person name="Thang M."/>
            <person name="Chan C."/>
        </authorList>
    </citation>
    <scope>NUCLEOTIDE SEQUENCE</scope>
</reference>
<dbReference type="InterPro" id="IPR020560">
    <property type="entry name" value="PRibGlycinamide_synth_C-dom"/>
</dbReference>
<dbReference type="GO" id="GO:0006189">
    <property type="term" value="P:'de novo' IMP biosynthetic process"/>
    <property type="evidence" value="ECO:0007669"/>
    <property type="project" value="UniProtKB-UniPathway"/>
</dbReference>
<evidence type="ECO:0000256" key="6">
    <source>
        <dbReference type="ARBA" id="ARBA00022755"/>
    </source>
</evidence>
<dbReference type="InterPro" id="IPR037123">
    <property type="entry name" value="PRibGlycinamide_synth_C_sf"/>
</dbReference>
<evidence type="ECO:0000313" key="17">
    <source>
        <dbReference type="EMBL" id="CAE7225166.1"/>
    </source>
</evidence>
<dbReference type="PROSITE" id="PS00184">
    <property type="entry name" value="GARS"/>
    <property type="match status" value="1"/>
</dbReference>
<dbReference type="GO" id="GO:0046872">
    <property type="term" value="F:metal ion binding"/>
    <property type="evidence" value="ECO:0007669"/>
    <property type="project" value="UniProtKB-KW"/>
</dbReference>
<evidence type="ECO:0000256" key="12">
    <source>
        <dbReference type="PROSITE-ProRule" id="PRU00409"/>
    </source>
</evidence>
<keyword evidence="3" id="KW-0436">Ligase</keyword>
<dbReference type="EC" id="6.3.4.13" evidence="2"/>
<dbReference type="Pfam" id="PF02843">
    <property type="entry name" value="GARS_C"/>
    <property type="match status" value="1"/>
</dbReference>
<gene>
    <name evidence="17" type="primary">Gart</name>
    <name evidence="17" type="ORF">SNEC2469_LOCUS3119</name>
</gene>
<organism evidence="17 18">
    <name type="scientific">Symbiodinium necroappetens</name>
    <dbReference type="NCBI Taxonomy" id="1628268"/>
    <lineage>
        <taxon>Eukaryota</taxon>
        <taxon>Sar</taxon>
        <taxon>Alveolata</taxon>
        <taxon>Dinophyceae</taxon>
        <taxon>Suessiales</taxon>
        <taxon>Symbiodiniaceae</taxon>
        <taxon>Symbiodinium</taxon>
    </lineage>
</organism>
<keyword evidence="5 12" id="KW-0547">Nucleotide-binding</keyword>
<dbReference type="PROSITE" id="PS50011">
    <property type="entry name" value="PROTEIN_KINASE_DOM"/>
    <property type="match status" value="1"/>
</dbReference>
<dbReference type="InterPro" id="IPR008271">
    <property type="entry name" value="Ser/Thr_kinase_AS"/>
</dbReference>
<dbReference type="HAMAP" id="MF_00138">
    <property type="entry name" value="GARS"/>
    <property type="match status" value="1"/>
</dbReference>
<dbReference type="PROSITE" id="PS00108">
    <property type="entry name" value="PROTEIN_KINASE_ST"/>
    <property type="match status" value="1"/>
</dbReference>
<dbReference type="InterPro" id="IPR017441">
    <property type="entry name" value="Protein_kinase_ATP_BS"/>
</dbReference>
<dbReference type="FunFam" id="3.90.600.10:FF:000001">
    <property type="entry name" value="Trifunctional purine biosynthetic protein adenosine-3"/>
    <property type="match status" value="1"/>
</dbReference>
<feature type="domain" description="Protein kinase" evidence="15">
    <location>
        <begin position="198"/>
        <end position="896"/>
    </location>
</feature>
<evidence type="ECO:0000256" key="9">
    <source>
        <dbReference type="ARBA" id="ARBA00038345"/>
    </source>
</evidence>
<dbReference type="SMART" id="SM01210">
    <property type="entry name" value="GARS_C"/>
    <property type="match status" value="1"/>
</dbReference>
<dbReference type="NCBIfam" id="TIGR00877">
    <property type="entry name" value="purD"/>
    <property type="match status" value="1"/>
</dbReference>
<keyword evidence="4" id="KW-0479">Metal-binding</keyword>
<comment type="pathway">
    <text evidence="1">Purine metabolism; IMP biosynthesis via de novo pathway; N(1)-(5-phospho-D-ribosyl)glycinamide from 5-phospho-alpha-D-ribose 1-diphosphate: step 2/2.</text>
</comment>
<evidence type="ECO:0000259" key="16">
    <source>
        <dbReference type="PROSITE" id="PS50975"/>
    </source>
</evidence>
<dbReference type="FunFam" id="3.30.470.20:FF:000018">
    <property type="entry name" value="Trifunctional purine biosynthetic protein adenosine-3"/>
    <property type="match status" value="1"/>
</dbReference>
<evidence type="ECO:0000256" key="13">
    <source>
        <dbReference type="PROSITE-ProRule" id="PRU10141"/>
    </source>
</evidence>
<dbReference type="PROSITE" id="PS00107">
    <property type="entry name" value="PROTEIN_KINASE_ATP"/>
    <property type="match status" value="1"/>
</dbReference>
<feature type="region of interest" description="Disordered" evidence="14">
    <location>
        <begin position="924"/>
        <end position="1008"/>
    </location>
</feature>
<evidence type="ECO:0000256" key="2">
    <source>
        <dbReference type="ARBA" id="ARBA00013255"/>
    </source>
</evidence>
<sequence length="1848" mass="202808">MNGPSGPCRNLPWLEPLLASCGLLHESERASAWCEVMGAIDAAEVMASWQDLADHLQLEATERRCLQEVCEGEGTAVARGAGAEQWLLPWLESHLLGHYAEEALRWSRQMGASSLDEVMEFWEVFAADLQMDCLEIQRLAAASGAANASKVRDGAGAPLNPKEEQEALELGTKTSAVPPCEEVTIIRPELQILAAGGFRCIRLLGRGQYGTAHLVECTDKPGEPEQVVAKVVFLDHLKDKDRALALQEVELLKRLKHPNVVQHHTSFLHHRGTTPHTGEALVNVMEYCAGGDLRVWLESCAAAEERLPEESVLSLFVQMLKGVGYVHSCRILHRDLKTSNMLLDQDHRIVKVGDFGIARVLESTTAVAATHLVPVAMADVLVVGGGGREHAIAVKLRDSPKVRHVYCAPGNGGTGKEDRMSNLAVSDGDVAGLVKVAQEKQVALVFVGPEAPLVAGLADACAAAGLPCFGPTKMAAELEASKAFSKDFFAKYSLPTAAYRNFKSGEHEAALKYVEDEYAAGREVVVKASGLAAGKGVLMPQSLEEAKAGVKEVMVDKVFGAAGDELVVEQLLIGEECSCMAFADGQVAAMMAPAQDHKRVNDDDQGPNTGGMGAYAPAPCLTPELRVQVEEVLQKTVEALAKEGRRYIGVLYGGFMLTKDGPMLLEYNCRFGDPETQVLLPLLDSDLFEVALGCAEGNLKARVPEVQWKSGAAATVVCAAKGYPGSYPKGLPISGLDAADAVDGVKVYHAGTKASEGGLATSGGRVLAVTGLSGSLKDALQKAYEAVSKISFDPPEDTGSSMHFRKDIGNKVCKGEPYRDKSDMWSLGCVLYEMCRFRHAFESQSLLGLVYCIVSEHYDPIPDVYASEVSELVGLLLAKNADERPTAEQALALPVLQPYSSAEPLEFPEPAFGRTAPAAIKVIEEDSSPPPPPPEELVSEGPRPPPSPWSQVSSTMPGTRPGELAAKPLPPKRVVATGQPPPPPPGPGVSTASSWRPRTQAVGARGARQNVEISDEVQYIVTYHSEVDEQLLFLSQPARGLLSCGVQSMAPNDARQPSYDTEIAKIQSNYLPHLTCLAEYEASSGSRKQRLDKEYGPSAAIQIAKFHSEFDAFPAGMPDDLKKVYLEAFKAGYIIARTQPWLKAKWMRDDYIPMARMKYYGNQGSQEHMQELLRRSHGYPWHLAPDGEGAVIDWREQCDDDQFKKSMGYGTKQISNFSNFPGRKDVLTWGTTHVAVGFNDLIVLLKSRLVADGSSNRALKFIGIDSSAYSVAKTKVLWQMMMDRSTPICSIIEVWFSATWTRSTLDLFGKALNHVVSEMKIKSVPLNAPCSYPIVEGRGVTVHGLQSEKGQKLNGQRGIAGSCTEGRWDVFGDGWKAKVKVENLVPLEMTVAVGSSVEVRGLMKLPELNGHTGTAVGFDAASGRWMVQVDCREQLVLIREANLIWMGSPEESGHPHLEEVRPVAHFLLHWLQCFEQRNHSTLEEARRQWWNLQISELPERETHIAGCLCRQKDQKATLKYLCSGDVFLDQTAADGDVCSDCKPYVGSLCMWSLPEAAPSMEKGFALGCISTEDYCRALLGDAGEAVEPSFSLQALESSPNKHFDVMQCFTWYISKRIQLTVRQSGSSWKGEFLCQRVCWENRPLLDRIWKETPFTMSWDNVVDYMKPTTFHSIARWCSRAGDTVHYAYSMNYPCETRGANIMDWGTRADPNDRQSRAYWVDKSLERSQNGGCVHSMERLQRIWEFACNALYTKPYRCDPENLINYTLLASLGLDEQWVNHFMKKGRISQDQVPKHPECTKDNVGLSVFSSLMGLESPFQRSSTCVTFAWTYDPMIRGMDFATGVECPK</sequence>
<dbReference type="GO" id="GO:0009113">
    <property type="term" value="P:purine nucleobase biosynthetic process"/>
    <property type="evidence" value="ECO:0007669"/>
    <property type="project" value="InterPro"/>
</dbReference>
<dbReference type="Gene3D" id="1.10.510.10">
    <property type="entry name" value="Transferase(Phosphotransferase) domain 1"/>
    <property type="match status" value="2"/>
</dbReference>
<evidence type="ECO:0000256" key="4">
    <source>
        <dbReference type="ARBA" id="ARBA00022723"/>
    </source>
</evidence>
<name>A0A812K7E3_9DINO</name>
<feature type="domain" description="ATP-grasp" evidence="16">
    <location>
        <begin position="486"/>
        <end position="696"/>
    </location>
</feature>
<evidence type="ECO:0000256" key="3">
    <source>
        <dbReference type="ARBA" id="ARBA00022598"/>
    </source>
</evidence>
<dbReference type="Gene3D" id="3.40.50.20">
    <property type="match status" value="1"/>
</dbReference>
<comment type="caution">
    <text evidence="17">The sequence shown here is derived from an EMBL/GenBank/DDBJ whole genome shotgun (WGS) entry which is preliminary data.</text>
</comment>
<dbReference type="Proteomes" id="UP000601435">
    <property type="component" value="Unassembled WGS sequence"/>
</dbReference>
<dbReference type="Gene3D" id="3.90.600.10">
    <property type="entry name" value="Phosphoribosylglycinamide synthetase, C-terminal domain"/>
    <property type="match status" value="1"/>
</dbReference>
<dbReference type="FunFam" id="3.40.50.20:FF:000006">
    <property type="entry name" value="Phosphoribosylamine--glycine ligase, chloroplastic"/>
    <property type="match status" value="1"/>
</dbReference>
<dbReference type="InterPro" id="IPR011761">
    <property type="entry name" value="ATP-grasp"/>
</dbReference>
<keyword evidence="7 12" id="KW-0067">ATP-binding</keyword>
<dbReference type="SMART" id="SM00220">
    <property type="entry name" value="S_TKc"/>
    <property type="match status" value="1"/>
</dbReference>
<dbReference type="Pfam" id="PF02844">
    <property type="entry name" value="GARS_N"/>
    <property type="match status" value="1"/>
</dbReference>
<dbReference type="PROSITE" id="PS50975">
    <property type="entry name" value="ATP_GRASP"/>
    <property type="match status" value="1"/>
</dbReference>
<dbReference type="EMBL" id="CAJNJA010007475">
    <property type="protein sequence ID" value="CAE7225166.1"/>
    <property type="molecule type" value="Genomic_DNA"/>
</dbReference>
<dbReference type="Pfam" id="PF00069">
    <property type="entry name" value="Pkinase"/>
    <property type="match status" value="2"/>
</dbReference>
<evidence type="ECO:0000256" key="7">
    <source>
        <dbReference type="ARBA" id="ARBA00022840"/>
    </source>
</evidence>
<dbReference type="SMART" id="SM01209">
    <property type="entry name" value="GARS_A"/>
    <property type="match status" value="1"/>
</dbReference>
<dbReference type="InterPro" id="IPR020559">
    <property type="entry name" value="PRibGlycinamide_synth_CS"/>
</dbReference>
<dbReference type="Pfam" id="PF01071">
    <property type="entry name" value="GARS_A"/>
    <property type="match status" value="1"/>
</dbReference>
<dbReference type="SUPFAM" id="SSF56059">
    <property type="entry name" value="Glutathione synthetase ATP-binding domain-like"/>
    <property type="match status" value="1"/>
</dbReference>
<dbReference type="Gene3D" id="3.30.1490.20">
    <property type="entry name" value="ATP-grasp fold, A domain"/>
    <property type="match status" value="1"/>
</dbReference>
<evidence type="ECO:0000256" key="14">
    <source>
        <dbReference type="SAM" id="MobiDB-lite"/>
    </source>
</evidence>
<dbReference type="InterPro" id="IPR016185">
    <property type="entry name" value="PreATP-grasp_dom_sf"/>
</dbReference>
<proteinExistence type="inferred from homology"/>
<feature type="binding site" evidence="13">
    <location>
        <position position="230"/>
    </location>
    <ligand>
        <name>ATP</name>
        <dbReference type="ChEBI" id="CHEBI:30616"/>
    </ligand>
</feature>
<evidence type="ECO:0000259" key="15">
    <source>
        <dbReference type="PROSITE" id="PS50011"/>
    </source>
</evidence>
<dbReference type="PANTHER" id="PTHR43472:SF1">
    <property type="entry name" value="PHOSPHORIBOSYLAMINE--GLYCINE LIGASE, CHLOROPLASTIC"/>
    <property type="match status" value="1"/>
</dbReference>
<evidence type="ECO:0000313" key="18">
    <source>
        <dbReference type="Proteomes" id="UP000601435"/>
    </source>
</evidence>
<dbReference type="Gene3D" id="3.30.470.20">
    <property type="entry name" value="ATP-grasp fold, B domain"/>
    <property type="match status" value="1"/>
</dbReference>
<protein>
    <recommendedName>
        <fullName evidence="2">phosphoribosylamine--glycine ligase</fullName>
        <ecNumber evidence="2">6.3.4.13</ecNumber>
    </recommendedName>
    <alternativeName>
        <fullName evidence="10">Glycinamide ribonucleotide synthetase</fullName>
    </alternativeName>
    <alternativeName>
        <fullName evidence="11">Phosphoribosylglycinamide synthetase</fullName>
    </alternativeName>
</protein>
<dbReference type="GO" id="GO:0004672">
    <property type="term" value="F:protein kinase activity"/>
    <property type="evidence" value="ECO:0007669"/>
    <property type="project" value="InterPro"/>
</dbReference>
<dbReference type="UniPathway" id="UPA00074">
    <property type="reaction ID" value="UER00125"/>
</dbReference>
<dbReference type="InterPro" id="IPR000719">
    <property type="entry name" value="Prot_kinase_dom"/>
</dbReference>
<keyword evidence="6" id="KW-0658">Purine biosynthesis</keyword>